<dbReference type="GO" id="GO:0016887">
    <property type="term" value="F:ATP hydrolysis activity"/>
    <property type="evidence" value="ECO:0007669"/>
    <property type="project" value="InterPro"/>
</dbReference>
<dbReference type="PROSITE" id="PS50893">
    <property type="entry name" value="ABC_TRANSPORTER_2"/>
    <property type="match status" value="1"/>
</dbReference>
<gene>
    <name evidence="6" type="ordered locus">SAR116_2097</name>
</gene>
<proteinExistence type="inferred from homology"/>
<keyword evidence="4" id="KW-0067">ATP-binding</keyword>
<dbReference type="GO" id="GO:0005524">
    <property type="term" value="F:ATP binding"/>
    <property type="evidence" value="ECO:0007669"/>
    <property type="project" value="UniProtKB-KW"/>
</dbReference>
<feature type="domain" description="ABC transporter" evidence="5">
    <location>
        <begin position="33"/>
        <end position="265"/>
    </location>
</feature>
<dbReference type="Pfam" id="PF00005">
    <property type="entry name" value="ABC_tran"/>
    <property type="match status" value="1"/>
</dbReference>
<keyword evidence="2" id="KW-0813">Transport</keyword>
<dbReference type="EMBL" id="CP001751">
    <property type="protein sequence ID" value="ADE40340.1"/>
    <property type="molecule type" value="Genomic_DNA"/>
</dbReference>
<evidence type="ECO:0000256" key="3">
    <source>
        <dbReference type="ARBA" id="ARBA00022741"/>
    </source>
</evidence>
<evidence type="ECO:0000256" key="4">
    <source>
        <dbReference type="ARBA" id="ARBA00022840"/>
    </source>
</evidence>
<dbReference type="eggNOG" id="COG1116">
    <property type="taxonomic scope" value="Bacteria"/>
</dbReference>
<dbReference type="PANTHER" id="PTHR42788:SF13">
    <property type="entry name" value="ALIPHATIC SULFONATES IMPORT ATP-BINDING PROTEIN SSUB"/>
    <property type="match status" value="1"/>
</dbReference>
<evidence type="ECO:0000256" key="1">
    <source>
        <dbReference type="ARBA" id="ARBA00005417"/>
    </source>
</evidence>
<evidence type="ECO:0000259" key="5">
    <source>
        <dbReference type="PROSITE" id="PS50893"/>
    </source>
</evidence>
<dbReference type="STRING" id="488538.SAR116_2097"/>
<dbReference type="OrthoDB" id="8016555at2"/>
<dbReference type="Proteomes" id="UP000007460">
    <property type="component" value="Chromosome"/>
</dbReference>
<dbReference type="Gene3D" id="3.40.50.300">
    <property type="entry name" value="P-loop containing nucleotide triphosphate hydrolases"/>
    <property type="match status" value="1"/>
</dbReference>
<dbReference type="KEGG" id="apb:SAR116_2097"/>
<dbReference type="InterPro" id="IPR050166">
    <property type="entry name" value="ABC_transporter_ATP-bind"/>
</dbReference>
<comment type="similarity">
    <text evidence="1">Belongs to the ABC transporter superfamily.</text>
</comment>
<sequence length="294" mass="32291">MLTNRNSIARAASAGGATKSNKAASTPATGSTIELTNVSKAYGEEWLSDQILDNLSLSIAPGEMTVIVGPSGCGKSTLVNLLAGFEEPDSGKITIDGEEITGPGKDRMVVFQETALIPWQTTFENVVFGPKLRGDMKTADLEKEAKKLLVKVGLGEFMSKFPLQLSGGMQRRAELARALINEPKVMIMDEPFRGLDAMSRSLMQEFFLQLFEENRRTNVFVTSEIDEAIFLADNLIVLTNKPTKVEKIIDIKLPRPRNYSMLTSAEAFEYKRETMAILHEEAMKSFANTSKGVA</sequence>
<keyword evidence="7" id="KW-1185">Reference proteome</keyword>
<protein>
    <submittedName>
        <fullName evidence="6">ABC-type nitrate/sulfonate/bicarbonate transport system ATPase component-like protein</fullName>
    </submittedName>
</protein>
<dbReference type="RefSeq" id="WP_013046967.1">
    <property type="nucleotide sequence ID" value="NC_014010.1"/>
</dbReference>
<evidence type="ECO:0000256" key="2">
    <source>
        <dbReference type="ARBA" id="ARBA00022448"/>
    </source>
</evidence>
<accession>D5BNE7</accession>
<organism evidence="6 7">
    <name type="scientific">Puniceispirillum marinum (strain IMCC1322)</name>
    <dbReference type="NCBI Taxonomy" id="488538"/>
    <lineage>
        <taxon>Bacteria</taxon>
        <taxon>Pseudomonadati</taxon>
        <taxon>Pseudomonadota</taxon>
        <taxon>Alphaproteobacteria</taxon>
        <taxon>Candidatus Puniceispirillales</taxon>
        <taxon>Candidatus Puniceispirillaceae</taxon>
        <taxon>Candidatus Puniceispirillum</taxon>
    </lineage>
</organism>
<dbReference type="HOGENOM" id="CLU_000604_1_22_5"/>
<dbReference type="InterPro" id="IPR017871">
    <property type="entry name" value="ABC_transporter-like_CS"/>
</dbReference>
<dbReference type="PROSITE" id="PS00211">
    <property type="entry name" value="ABC_TRANSPORTER_1"/>
    <property type="match status" value="1"/>
</dbReference>
<keyword evidence="3" id="KW-0547">Nucleotide-binding</keyword>
<dbReference type="InterPro" id="IPR027417">
    <property type="entry name" value="P-loop_NTPase"/>
</dbReference>
<evidence type="ECO:0000313" key="7">
    <source>
        <dbReference type="Proteomes" id="UP000007460"/>
    </source>
</evidence>
<name>D5BNE7_PUNMI</name>
<dbReference type="PANTHER" id="PTHR42788">
    <property type="entry name" value="TAURINE IMPORT ATP-BINDING PROTEIN-RELATED"/>
    <property type="match status" value="1"/>
</dbReference>
<evidence type="ECO:0000313" key="6">
    <source>
        <dbReference type="EMBL" id="ADE40340.1"/>
    </source>
</evidence>
<dbReference type="InterPro" id="IPR003593">
    <property type="entry name" value="AAA+_ATPase"/>
</dbReference>
<dbReference type="SMART" id="SM00382">
    <property type="entry name" value="AAA"/>
    <property type="match status" value="1"/>
</dbReference>
<dbReference type="CDD" id="cd03293">
    <property type="entry name" value="ABC_NrtD_SsuB_transporters"/>
    <property type="match status" value="1"/>
</dbReference>
<reference evidence="6 7" key="1">
    <citation type="journal article" date="2010" name="J. Bacteriol.">
        <title>Complete genome sequence of "Candidatus Puniceispirillum marinum" IMCC1322, a representative of the SAR116 clade in the Alphaproteobacteria.</title>
        <authorList>
            <person name="Oh H.M."/>
            <person name="Kwon K.K."/>
            <person name="Kang I."/>
            <person name="Kang S.G."/>
            <person name="Lee J.H."/>
            <person name="Kim S.J."/>
            <person name="Cho J.C."/>
        </authorList>
    </citation>
    <scope>NUCLEOTIDE SEQUENCE [LARGE SCALE GENOMIC DNA]</scope>
    <source>
        <strain evidence="6 7">IMCC1322</strain>
    </source>
</reference>
<dbReference type="SUPFAM" id="SSF52540">
    <property type="entry name" value="P-loop containing nucleoside triphosphate hydrolases"/>
    <property type="match status" value="1"/>
</dbReference>
<dbReference type="InterPro" id="IPR003439">
    <property type="entry name" value="ABC_transporter-like_ATP-bd"/>
</dbReference>
<dbReference type="AlphaFoldDB" id="D5BNE7"/>